<dbReference type="GO" id="GO:0016486">
    <property type="term" value="P:peptide hormone processing"/>
    <property type="evidence" value="ECO:0000318"/>
    <property type="project" value="GO_Central"/>
</dbReference>
<dbReference type="Proteomes" id="UP000015101">
    <property type="component" value="Unassembled WGS sequence"/>
</dbReference>
<dbReference type="PROSITE" id="PS51892">
    <property type="entry name" value="SUBTILASE"/>
    <property type="match status" value="1"/>
</dbReference>
<dbReference type="PANTHER" id="PTHR42884">
    <property type="entry name" value="PROPROTEIN CONVERTASE SUBTILISIN/KEXIN-RELATED"/>
    <property type="match status" value="1"/>
</dbReference>
<keyword evidence="11" id="KW-0472">Membrane</keyword>
<dbReference type="InParanoid" id="T1EDT0"/>
<evidence type="ECO:0000313" key="14">
    <source>
        <dbReference type="EnsemblMetazoa" id="HelroP105284"/>
    </source>
</evidence>
<dbReference type="FunFam" id="2.60.120.260:FF:000020">
    <property type="entry name" value="neuroendocrine convertase 2"/>
    <property type="match status" value="1"/>
</dbReference>
<proteinExistence type="inferred from homology"/>
<dbReference type="Gene3D" id="2.10.220.10">
    <property type="entry name" value="Hormone Receptor, Insulin-like Growth Factor Receptor 1, Chain A, domain 2"/>
    <property type="match status" value="1"/>
</dbReference>
<dbReference type="InterPro" id="IPR023827">
    <property type="entry name" value="Peptidase_S8_Asp-AS"/>
</dbReference>
<dbReference type="PROSITE" id="PS00137">
    <property type="entry name" value="SUBTILASE_HIS"/>
    <property type="match status" value="1"/>
</dbReference>
<dbReference type="PROSITE" id="PS00138">
    <property type="entry name" value="SUBTILASE_SER"/>
    <property type="match status" value="1"/>
</dbReference>
<keyword evidence="5 9" id="KW-0720">Serine protease</keyword>
<sequence length="654" mass="72862">MKKRSLSSNSYHQNLFKQNPKVIWLEQQKVKIRMKRDFFVDPLWPNMWYMNEKVHPSMNIMDAYKRFNMTGDGIAITILDDGIEKNHTDLFANYDPQASYDFNDNDTDPHPRYDFTDFNRHGTRCAGEVAAIANNNKCGVGIAYKAGIGGIRMLDGDVTDALEAQALSYHLQHIDIFSASWGPTDDGKTLDGPGTLAQKAILMGVQQGRNGLGTIYVWASGNGGRHGDNCNCDGYTNSMYTLSVSSVTSTYEQPDYLERCSSTLAATYSSGSDRRTQIITTDLHDGCTDTHSGTSASAPIAAAIIALALQKNKFLTWRDVQHLVVRSSRRSTLKSDDWILNGAGRWFSHAYGYGLMDASKLVELAHIWKTSPKRISCFFAPVITNRTVHGGLETANVVNVSSCTDNNEVVKYIEHVQAQITFSTAKRGDCELHLLSPAGTRSKLLMKRPLDTSSEGIINWPFTSTHFWGENPEGVWSLTAMCSKENGELTNWVLSIHGTSIDPDLSVPKRRTLEPSKKVCEGNEYMLNGACYDKCPQQYFPDWNLVRVSSDTSNFTEILNASTCSPCHQSCRECYGPLKDQCISCSSDRDFNHSNHCDNDTATSAKLSASHLLVLASVCCIISTLSFIFVTFCRSFKRDYEYAGIAKDDFDDYL</sequence>
<dbReference type="AlphaFoldDB" id="T1EDT0"/>
<dbReference type="STRING" id="6412.T1EDT0"/>
<evidence type="ECO:0000256" key="8">
    <source>
        <dbReference type="PIRSR" id="PIRSR615500-1"/>
    </source>
</evidence>
<keyword evidence="6" id="KW-0865">Zymogen</keyword>
<dbReference type="InterPro" id="IPR000209">
    <property type="entry name" value="Peptidase_S8/S53_dom"/>
</dbReference>
<keyword evidence="3" id="KW-0732">Signal</keyword>
<dbReference type="CDD" id="cd00064">
    <property type="entry name" value="FU"/>
    <property type="match status" value="1"/>
</dbReference>
<dbReference type="SUPFAM" id="SSF52743">
    <property type="entry name" value="Subtilisin-like"/>
    <property type="match status" value="1"/>
</dbReference>
<dbReference type="RefSeq" id="XP_009009053.1">
    <property type="nucleotide sequence ID" value="XM_009010805.1"/>
</dbReference>
<dbReference type="OrthoDB" id="300641at2759"/>
<dbReference type="CDD" id="cd04059">
    <property type="entry name" value="Peptidases_S8_Protein_convertases_Kexins_Furin-like"/>
    <property type="match status" value="1"/>
</dbReference>
<dbReference type="InterPro" id="IPR034182">
    <property type="entry name" value="Kexin/furin"/>
</dbReference>
<dbReference type="Gene3D" id="2.60.120.260">
    <property type="entry name" value="Galactose-binding domain-like"/>
    <property type="match status" value="1"/>
</dbReference>
<dbReference type="InterPro" id="IPR015500">
    <property type="entry name" value="Peptidase_S8_subtilisin-rel"/>
</dbReference>
<evidence type="ECO:0000256" key="9">
    <source>
        <dbReference type="PROSITE-ProRule" id="PRU01240"/>
    </source>
</evidence>
<accession>T1EDT0</accession>
<dbReference type="InterPro" id="IPR006212">
    <property type="entry name" value="Furin_repeat"/>
</dbReference>
<dbReference type="SMART" id="SM00261">
    <property type="entry name" value="FU"/>
    <property type="match status" value="1"/>
</dbReference>
<reference evidence="15" key="1">
    <citation type="submission" date="2012-12" db="EMBL/GenBank/DDBJ databases">
        <authorList>
            <person name="Hellsten U."/>
            <person name="Grimwood J."/>
            <person name="Chapman J.A."/>
            <person name="Shapiro H."/>
            <person name="Aerts A."/>
            <person name="Otillar R.P."/>
            <person name="Terry A.Y."/>
            <person name="Boore J.L."/>
            <person name="Simakov O."/>
            <person name="Marletaz F."/>
            <person name="Cho S.-J."/>
            <person name="Edsinger-Gonzales E."/>
            <person name="Havlak P."/>
            <person name="Kuo D.-H."/>
            <person name="Larsson T."/>
            <person name="Lv J."/>
            <person name="Arendt D."/>
            <person name="Savage R."/>
            <person name="Osoegawa K."/>
            <person name="de Jong P."/>
            <person name="Lindberg D.R."/>
            <person name="Seaver E.C."/>
            <person name="Weisblat D.A."/>
            <person name="Putnam N.H."/>
            <person name="Grigoriev I.V."/>
            <person name="Rokhsar D.S."/>
        </authorList>
    </citation>
    <scope>NUCLEOTIDE SEQUENCE</scope>
</reference>
<dbReference type="InterPro" id="IPR023828">
    <property type="entry name" value="Peptidase_S8_Ser-AS"/>
</dbReference>
<evidence type="ECO:0000256" key="7">
    <source>
        <dbReference type="ARBA" id="ARBA00023180"/>
    </source>
</evidence>
<gene>
    <name evidence="14" type="primary">20194732</name>
    <name evidence="13" type="ORF">HELRODRAFT_105284</name>
</gene>
<name>T1EDT0_HELRO</name>
<evidence type="ECO:0000256" key="5">
    <source>
        <dbReference type="ARBA" id="ARBA00022825"/>
    </source>
</evidence>
<dbReference type="GO" id="GO:0005802">
    <property type="term" value="C:trans-Golgi network"/>
    <property type="evidence" value="ECO:0000318"/>
    <property type="project" value="GO_Central"/>
</dbReference>
<dbReference type="PROSITE" id="PS00136">
    <property type="entry name" value="SUBTILASE_ASP"/>
    <property type="match status" value="1"/>
</dbReference>
<dbReference type="InterPro" id="IPR022398">
    <property type="entry name" value="Peptidase_S8_His-AS"/>
</dbReference>
<evidence type="ECO:0000256" key="11">
    <source>
        <dbReference type="SAM" id="Phobius"/>
    </source>
</evidence>
<dbReference type="EnsemblMetazoa" id="HelroT105284">
    <property type="protein sequence ID" value="HelroP105284"/>
    <property type="gene ID" value="HelroG105284"/>
</dbReference>
<dbReference type="InterPro" id="IPR036852">
    <property type="entry name" value="Peptidase_S8/S53_dom_sf"/>
</dbReference>
<comment type="similarity">
    <text evidence="9 10">Belongs to the peptidase S8 family.</text>
</comment>
<evidence type="ECO:0000256" key="10">
    <source>
        <dbReference type="RuleBase" id="RU003355"/>
    </source>
</evidence>
<dbReference type="OMA" id="RDGTCQE"/>
<dbReference type="eggNOG" id="KOG3525">
    <property type="taxonomic scope" value="Eukaryota"/>
</dbReference>
<organism evidence="14 15">
    <name type="scientific">Helobdella robusta</name>
    <name type="common">Californian leech</name>
    <dbReference type="NCBI Taxonomy" id="6412"/>
    <lineage>
        <taxon>Eukaryota</taxon>
        <taxon>Metazoa</taxon>
        <taxon>Spiralia</taxon>
        <taxon>Lophotrochozoa</taxon>
        <taxon>Annelida</taxon>
        <taxon>Clitellata</taxon>
        <taxon>Hirudinea</taxon>
        <taxon>Rhynchobdellida</taxon>
        <taxon>Glossiphoniidae</taxon>
        <taxon>Helobdella</taxon>
    </lineage>
</organism>
<dbReference type="FunFam" id="3.40.50.200:FF:000001">
    <property type="entry name" value="Furin 2, isoform B"/>
    <property type="match status" value="1"/>
</dbReference>
<dbReference type="SUPFAM" id="SSF49785">
    <property type="entry name" value="Galactose-binding domain-like"/>
    <property type="match status" value="1"/>
</dbReference>
<dbReference type="GO" id="GO:0000139">
    <property type="term" value="C:Golgi membrane"/>
    <property type="evidence" value="ECO:0000318"/>
    <property type="project" value="GO_Central"/>
</dbReference>
<dbReference type="InterPro" id="IPR002884">
    <property type="entry name" value="P_dom"/>
</dbReference>
<dbReference type="EMBL" id="AMQM01000141">
    <property type="status" value="NOT_ANNOTATED_CDS"/>
    <property type="molecule type" value="Genomic_DNA"/>
</dbReference>
<feature type="transmembrane region" description="Helical" evidence="11">
    <location>
        <begin position="612"/>
        <end position="632"/>
    </location>
</feature>
<reference evidence="13 15" key="2">
    <citation type="journal article" date="2013" name="Nature">
        <title>Insights into bilaterian evolution from three spiralian genomes.</title>
        <authorList>
            <person name="Simakov O."/>
            <person name="Marletaz F."/>
            <person name="Cho S.J."/>
            <person name="Edsinger-Gonzales E."/>
            <person name="Havlak P."/>
            <person name="Hellsten U."/>
            <person name="Kuo D.H."/>
            <person name="Larsson T."/>
            <person name="Lv J."/>
            <person name="Arendt D."/>
            <person name="Savage R."/>
            <person name="Osoegawa K."/>
            <person name="de Jong P."/>
            <person name="Grimwood J."/>
            <person name="Chapman J.A."/>
            <person name="Shapiro H."/>
            <person name="Aerts A."/>
            <person name="Otillar R.P."/>
            <person name="Terry A.Y."/>
            <person name="Boore J.L."/>
            <person name="Grigoriev I.V."/>
            <person name="Lindberg D.R."/>
            <person name="Seaver E.C."/>
            <person name="Weisblat D.A."/>
            <person name="Putnam N.H."/>
            <person name="Rokhsar D.S."/>
        </authorList>
    </citation>
    <scope>NUCLEOTIDE SEQUENCE</scope>
</reference>
<dbReference type="HOGENOM" id="CLU_002976_4_0_1"/>
<keyword evidence="1 9" id="KW-0645">Protease</keyword>
<evidence type="ECO:0000256" key="2">
    <source>
        <dbReference type="ARBA" id="ARBA00022685"/>
    </source>
</evidence>
<dbReference type="GO" id="GO:0004252">
    <property type="term" value="F:serine-type endopeptidase activity"/>
    <property type="evidence" value="ECO:0000318"/>
    <property type="project" value="GO_Central"/>
</dbReference>
<dbReference type="KEGG" id="hro:HELRODRAFT_105284"/>
<feature type="domain" description="P/Homo B" evidence="12">
    <location>
        <begin position="370"/>
        <end position="502"/>
    </location>
</feature>
<keyword evidence="7" id="KW-0325">Glycoprotein</keyword>
<keyword evidence="15" id="KW-1185">Reference proteome</keyword>
<keyword evidence="11" id="KW-1133">Transmembrane helix</keyword>
<dbReference type="GeneID" id="20194732"/>
<evidence type="ECO:0000313" key="13">
    <source>
        <dbReference type="EMBL" id="ESO12333.1"/>
    </source>
</evidence>
<evidence type="ECO:0000256" key="6">
    <source>
        <dbReference type="ARBA" id="ARBA00023145"/>
    </source>
</evidence>
<feature type="active site" description="Charge relay system" evidence="8 9">
    <location>
        <position position="295"/>
    </location>
</feature>
<keyword evidence="4 9" id="KW-0378">Hydrolase</keyword>
<protein>
    <recommendedName>
        <fullName evidence="12">P/Homo B domain-containing protein</fullName>
    </recommendedName>
</protein>
<feature type="active site" description="Charge relay system" evidence="8 9">
    <location>
        <position position="80"/>
    </location>
</feature>
<evidence type="ECO:0000256" key="3">
    <source>
        <dbReference type="ARBA" id="ARBA00022729"/>
    </source>
</evidence>
<evidence type="ECO:0000256" key="1">
    <source>
        <dbReference type="ARBA" id="ARBA00022670"/>
    </source>
</evidence>
<dbReference type="SUPFAM" id="SSF57184">
    <property type="entry name" value="Growth factor receptor domain"/>
    <property type="match status" value="1"/>
</dbReference>
<dbReference type="Gene3D" id="3.40.50.200">
    <property type="entry name" value="Peptidase S8/S53 domain"/>
    <property type="match status" value="1"/>
</dbReference>
<dbReference type="PANTHER" id="PTHR42884:SF3">
    <property type="entry name" value="FURIN-LIKE PROTEASE 1, ISOFORMS 1_1-X_2"/>
    <property type="match status" value="1"/>
</dbReference>
<dbReference type="Pfam" id="PF00082">
    <property type="entry name" value="Peptidase_S8"/>
    <property type="match status" value="1"/>
</dbReference>
<dbReference type="Pfam" id="PF01483">
    <property type="entry name" value="P_proprotein"/>
    <property type="match status" value="1"/>
</dbReference>
<dbReference type="EMBL" id="KB095811">
    <property type="protein sequence ID" value="ESO12333.1"/>
    <property type="molecule type" value="Genomic_DNA"/>
</dbReference>
<keyword evidence="11" id="KW-0812">Transmembrane</keyword>
<dbReference type="CTD" id="20194732"/>
<keyword evidence="2" id="KW-0165">Cleavage on pair of basic residues</keyword>
<evidence type="ECO:0000256" key="4">
    <source>
        <dbReference type="ARBA" id="ARBA00022801"/>
    </source>
</evidence>
<feature type="active site" description="Charge relay system" evidence="8 9">
    <location>
        <position position="121"/>
    </location>
</feature>
<reference evidence="14" key="3">
    <citation type="submission" date="2015-06" db="UniProtKB">
        <authorList>
            <consortium name="EnsemblMetazoa"/>
        </authorList>
    </citation>
    <scope>IDENTIFICATION</scope>
</reference>
<dbReference type="InterPro" id="IPR008979">
    <property type="entry name" value="Galactose-bd-like_sf"/>
</dbReference>
<dbReference type="PROSITE" id="PS51829">
    <property type="entry name" value="P_HOMO_B"/>
    <property type="match status" value="1"/>
</dbReference>
<dbReference type="PRINTS" id="PR00723">
    <property type="entry name" value="SUBTILISIN"/>
</dbReference>
<evidence type="ECO:0000313" key="15">
    <source>
        <dbReference type="Proteomes" id="UP000015101"/>
    </source>
</evidence>
<evidence type="ECO:0000259" key="12">
    <source>
        <dbReference type="PROSITE" id="PS51829"/>
    </source>
</evidence>
<dbReference type="InterPro" id="IPR009030">
    <property type="entry name" value="Growth_fac_rcpt_cys_sf"/>
</dbReference>